<evidence type="ECO:0000259" key="3">
    <source>
        <dbReference type="Pfam" id="PF11331"/>
    </source>
</evidence>
<dbReference type="PANTHER" id="PTHR31105">
    <property type="entry name" value="EXTRA-LARGE G-PROTEIN-LIKE"/>
    <property type="match status" value="1"/>
</dbReference>
<reference evidence="4" key="2">
    <citation type="submission" date="2023-05" db="EMBL/GenBank/DDBJ databases">
        <authorList>
            <person name="Schelkunov M.I."/>
        </authorList>
    </citation>
    <scope>NUCLEOTIDE SEQUENCE</scope>
    <source>
        <strain evidence="4">Hsosn_3</strain>
        <tissue evidence="4">Leaf</tissue>
    </source>
</reference>
<keyword evidence="5" id="KW-1185">Reference proteome</keyword>
<evidence type="ECO:0000313" key="4">
    <source>
        <dbReference type="EMBL" id="KAK1378156.1"/>
    </source>
</evidence>
<evidence type="ECO:0000256" key="1">
    <source>
        <dbReference type="SAM" id="Coils"/>
    </source>
</evidence>
<protein>
    <submittedName>
        <fullName evidence="4">Protein ENHANCED DISEASE RESISTANCE 4</fullName>
    </submittedName>
</protein>
<dbReference type="Pfam" id="PF11331">
    <property type="entry name" value="Zn_ribbon_12"/>
    <property type="match status" value="1"/>
</dbReference>
<feature type="region of interest" description="Disordered" evidence="2">
    <location>
        <begin position="670"/>
        <end position="699"/>
    </location>
</feature>
<reference evidence="4" key="1">
    <citation type="submission" date="2023-02" db="EMBL/GenBank/DDBJ databases">
        <title>Genome of toxic invasive species Heracleum sosnowskyi carries increased number of genes despite the absence of recent whole-genome duplications.</title>
        <authorList>
            <person name="Schelkunov M."/>
            <person name="Shtratnikova V."/>
            <person name="Makarenko M."/>
            <person name="Klepikova A."/>
            <person name="Omelchenko D."/>
            <person name="Novikova G."/>
            <person name="Obukhova E."/>
            <person name="Bogdanov V."/>
            <person name="Penin A."/>
            <person name="Logacheva M."/>
        </authorList>
    </citation>
    <scope>NUCLEOTIDE SEQUENCE</scope>
    <source>
        <strain evidence="4">Hsosn_3</strain>
        <tissue evidence="4">Leaf</tissue>
    </source>
</reference>
<accession>A0AAD8I393</accession>
<evidence type="ECO:0000313" key="5">
    <source>
        <dbReference type="Proteomes" id="UP001237642"/>
    </source>
</evidence>
<evidence type="ECO:0000256" key="2">
    <source>
        <dbReference type="SAM" id="MobiDB-lite"/>
    </source>
</evidence>
<feature type="region of interest" description="Disordered" evidence="2">
    <location>
        <begin position="604"/>
        <end position="636"/>
    </location>
</feature>
<dbReference type="EMBL" id="JAUIZM010000006">
    <property type="protein sequence ID" value="KAK1378156.1"/>
    <property type="molecule type" value="Genomic_DNA"/>
</dbReference>
<feature type="domain" description="Probable zinc-ribbon" evidence="3">
    <location>
        <begin position="450"/>
        <end position="492"/>
    </location>
</feature>
<dbReference type="PANTHER" id="PTHR31105:SF42">
    <property type="entry name" value="OS02G0258300 PROTEIN"/>
    <property type="match status" value="1"/>
</dbReference>
<feature type="compositionally biased region" description="Low complexity" evidence="2">
    <location>
        <begin position="524"/>
        <end position="539"/>
    </location>
</feature>
<comment type="caution">
    <text evidence="4">The sequence shown here is derived from an EMBL/GenBank/DDBJ whole genome shotgun (WGS) entry which is preliminary data.</text>
</comment>
<feature type="region of interest" description="Disordered" evidence="2">
    <location>
        <begin position="565"/>
        <end position="591"/>
    </location>
</feature>
<dbReference type="Proteomes" id="UP001237642">
    <property type="component" value="Unassembled WGS sequence"/>
</dbReference>
<dbReference type="InterPro" id="IPR021480">
    <property type="entry name" value="Zinc_ribbon_12"/>
</dbReference>
<dbReference type="InterPro" id="IPR040244">
    <property type="entry name" value="EDR4-like"/>
</dbReference>
<feature type="region of interest" description="Disordered" evidence="2">
    <location>
        <begin position="512"/>
        <end position="549"/>
    </location>
</feature>
<name>A0AAD8I393_9APIA</name>
<organism evidence="4 5">
    <name type="scientific">Heracleum sosnowskyi</name>
    <dbReference type="NCBI Taxonomy" id="360622"/>
    <lineage>
        <taxon>Eukaryota</taxon>
        <taxon>Viridiplantae</taxon>
        <taxon>Streptophyta</taxon>
        <taxon>Embryophyta</taxon>
        <taxon>Tracheophyta</taxon>
        <taxon>Spermatophyta</taxon>
        <taxon>Magnoliopsida</taxon>
        <taxon>eudicotyledons</taxon>
        <taxon>Gunneridae</taxon>
        <taxon>Pentapetalae</taxon>
        <taxon>asterids</taxon>
        <taxon>campanulids</taxon>
        <taxon>Apiales</taxon>
        <taxon>Apiaceae</taxon>
        <taxon>Apioideae</taxon>
        <taxon>apioid superclade</taxon>
        <taxon>Tordylieae</taxon>
        <taxon>Tordyliinae</taxon>
        <taxon>Heracleum</taxon>
    </lineage>
</organism>
<keyword evidence="1" id="KW-0175">Coiled coil</keyword>
<dbReference type="GO" id="GO:1900150">
    <property type="term" value="P:regulation of defense response to fungus"/>
    <property type="evidence" value="ECO:0007669"/>
    <property type="project" value="InterPro"/>
</dbReference>
<feature type="compositionally biased region" description="Basic and acidic residues" evidence="2">
    <location>
        <begin position="680"/>
        <end position="691"/>
    </location>
</feature>
<sequence length="877" mass="98862">MDALKVKLVRCPSCDYLLPHHFSLDYCVSCGSAFPGERVPMIDKLLEKSEEEISWNGDENGGVGLASSSMIEKDNDDVDLIRGNGSFFSERTNYAASSSSFAAGMGNNELLADYVSGREDTNGLSSNRNSRFMYYDYKKGTRRTRLPTDCDFDPNVDSSENVTTDVANQLEEIRQRFNSLDGLAKVESSEHNRAELLRKLNELKDQLSRLNNTVETPMRIIGSDRGIVRPPLDLYEGQEPLMPESSTSLHNFRMQRPPRDKHHPRPLYHDQYHKPFHHGQSYDVHAPRHVPYEILQYRDAYRPQMSKTLPYQALNQYLPWTYPDHINGQDTDFNQDPLTSLPRETFFHQHGCSCYQCYSKNLKVSQKVPPPPPPPPPPNANHYQHENPTTNGSLYPNPMNLASPPLHSQDLQIHTRNMRDLDLENGVNVQCQRRRLVIDHKNKRIFHPVAGGAPIITCPICFELLKLSRKVMLGEDIQRKMRCGACSTIFLCEVDRKGIVISVQEQFNQSSERNDYSAERLGENNRVSSSSSDARVANSESKDYDSSGYNYQLQDKESYVLREDQNSNAAEMRQESSLSSSSFSDDEQLQDSATVHRADLISVEPPSEDNESLPIQEHHDNNSNSSISKDGKGNKGKRSYVRKLFHKLTNSRQNPVKDVTLASETDISSEAYMKSGVTQDSREESIDEEHPNTNNRSESIFSGLREYRSQDFSDSSQSLEIERSDVYVNGQDIPLLAVKKAEKLAGPIQPGEYWYDFQAGFWGVMGHPCLGIIAPYINAFNYPMPKGCAAGNTGVFVNGRELYQGDLDKLSGRGLPVTKHKSYIIKISGKVLDAETGEVLYSLGKLAPTVQRARRGFGMKVPKSLRKDAEGEAISIS</sequence>
<feature type="compositionally biased region" description="Basic and acidic residues" evidence="2">
    <location>
        <begin position="512"/>
        <end position="523"/>
    </location>
</feature>
<feature type="compositionally biased region" description="Pro residues" evidence="2">
    <location>
        <begin position="368"/>
        <end position="379"/>
    </location>
</feature>
<feature type="coiled-coil region" evidence="1">
    <location>
        <begin position="186"/>
        <end position="213"/>
    </location>
</feature>
<proteinExistence type="predicted"/>
<dbReference type="AlphaFoldDB" id="A0AAD8I393"/>
<feature type="region of interest" description="Disordered" evidence="2">
    <location>
        <begin position="365"/>
        <end position="394"/>
    </location>
</feature>
<gene>
    <name evidence="4" type="ORF">POM88_024900</name>
</gene>